<proteinExistence type="predicted"/>
<name>A0A3M7GF51_HORWE</name>
<gene>
    <name evidence="3" type="ORF">D0862_06983</name>
</gene>
<feature type="region of interest" description="Disordered" evidence="1">
    <location>
        <begin position="250"/>
        <end position="292"/>
    </location>
</feature>
<feature type="compositionally biased region" description="Basic and acidic residues" evidence="1">
    <location>
        <begin position="105"/>
        <end position="134"/>
    </location>
</feature>
<reference evidence="3 4" key="1">
    <citation type="journal article" date="2018" name="BMC Genomics">
        <title>Genomic evidence for intraspecific hybridization in a clonal and extremely halotolerant yeast.</title>
        <authorList>
            <person name="Gostincar C."/>
            <person name="Stajich J.E."/>
            <person name="Zupancic J."/>
            <person name="Zalar P."/>
            <person name="Gunde-Cimerman N."/>
        </authorList>
    </citation>
    <scope>NUCLEOTIDE SEQUENCE [LARGE SCALE GENOMIC DNA]</scope>
    <source>
        <strain evidence="3 4">EXF-171</strain>
    </source>
</reference>
<protein>
    <submittedName>
        <fullName evidence="3">Uncharacterized protein</fullName>
    </submittedName>
</protein>
<dbReference type="InterPro" id="IPR038921">
    <property type="entry name" value="YOR389W-like"/>
</dbReference>
<keyword evidence="2" id="KW-0732">Signal</keyword>
<evidence type="ECO:0000313" key="3">
    <source>
        <dbReference type="EMBL" id="RMY99769.1"/>
    </source>
</evidence>
<feature type="chain" id="PRO_5018112137" evidence="2">
    <location>
        <begin position="20"/>
        <end position="626"/>
    </location>
</feature>
<accession>A0A3M7GF51</accession>
<dbReference type="Proteomes" id="UP000281468">
    <property type="component" value="Unassembled WGS sequence"/>
</dbReference>
<sequence>MVAMKLALAIPFIAGPVSAALDSPPTKALHQHNANHIFNAIHSSMRQWGSSLNHNGMSIFLATVPKDVEFYHGTSNPQPVNGTQWLAFEPEHALVFARGHGPPGRGDEGRGGPLRPKTDRPNRSNPERGRKSIDRNPPQPYHYDKEEDLDYREHHQSPSPPIPPHHFGREQDDRRNEWEPEHTGDESAQQKPISAPKRPASHGKFSGYLHTYRTKHPLRLLYVDGQSAAKSMKGTLDMQDMVLLHENPPEEAVKARRRSREFTEDEEYSFDRFPHDEHHSTDFQPPDESRAEGLSIAPRAKDPLRPHGGGPLGESVRAERLCELARTEYRGRIDGVLRMEAGFEIILCDFAQHLDVVSIAAANPVTDDPGPGGRSDDTLSYYQAVASRYDGIGGGRVVLDYDNFLTLFAVEDALYFDEHGLPRVKNESQLIAPFRRGIQDLALSDRPADQGMDWQAVADMITARYADRIAYLASGEIQDVQYFRAEAGRAIRPHIDYRNRNTSHEIQHCSAYALPSTRPSEASKGVLAYDSIYTVNSVICRTLIEASAIDTLAHGLAMMRGLKSWLGWTSWKRCLGCGPHEVCFLPIWPAGDAKDFEHPSCRSDFSGPPGSYWGGFGKPPGHDRAL</sequence>
<dbReference type="EMBL" id="QWIQ01000210">
    <property type="protein sequence ID" value="RMY99769.1"/>
    <property type="molecule type" value="Genomic_DNA"/>
</dbReference>
<dbReference type="PANTHER" id="PTHR35204">
    <property type="entry name" value="YALI0A21131P"/>
    <property type="match status" value="1"/>
</dbReference>
<organism evidence="3 4">
    <name type="scientific">Hortaea werneckii</name>
    <name type="common">Black yeast</name>
    <name type="synonym">Cladosporium werneckii</name>
    <dbReference type="NCBI Taxonomy" id="91943"/>
    <lineage>
        <taxon>Eukaryota</taxon>
        <taxon>Fungi</taxon>
        <taxon>Dikarya</taxon>
        <taxon>Ascomycota</taxon>
        <taxon>Pezizomycotina</taxon>
        <taxon>Dothideomycetes</taxon>
        <taxon>Dothideomycetidae</taxon>
        <taxon>Mycosphaerellales</taxon>
        <taxon>Teratosphaeriaceae</taxon>
        <taxon>Hortaea</taxon>
    </lineage>
</organism>
<evidence type="ECO:0000256" key="2">
    <source>
        <dbReference type="SAM" id="SignalP"/>
    </source>
</evidence>
<comment type="caution">
    <text evidence="3">The sequence shown here is derived from an EMBL/GenBank/DDBJ whole genome shotgun (WGS) entry which is preliminary data.</text>
</comment>
<evidence type="ECO:0000313" key="4">
    <source>
        <dbReference type="Proteomes" id="UP000281468"/>
    </source>
</evidence>
<feature type="compositionally biased region" description="Basic and acidic residues" evidence="1">
    <location>
        <begin position="269"/>
        <end position="291"/>
    </location>
</feature>
<dbReference type="AlphaFoldDB" id="A0A3M7GF51"/>
<evidence type="ECO:0000256" key="1">
    <source>
        <dbReference type="SAM" id="MobiDB-lite"/>
    </source>
</evidence>
<feature type="region of interest" description="Disordered" evidence="1">
    <location>
        <begin position="96"/>
        <end position="205"/>
    </location>
</feature>
<dbReference type="PANTHER" id="PTHR35204:SF1">
    <property type="entry name" value="ENTEROTOXIN"/>
    <property type="match status" value="1"/>
</dbReference>
<feature type="signal peptide" evidence="2">
    <location>
        <begin position="1"/>
        <end position="19"/>
    </location>
</feature>
<feature type="compositionally biased region" description="Basic and acidic residues" evidence="1">
    <location>
        <begin position="167"/>
        <end position="185"/>
    </location>
</feature>